<dbReference type="Proteomes" id="UP000324479">
    <property type="component" value="Unassembled WGS sequence"/>
</dbReference>
<name>A0A5M6CVB5_9BACT</name>
<protein>
    <submittedName>
        <fullName evidence="2">Class I SAM-dependent methyltransferase</fullName>
    </submittedName>
</protein>
<reference evidence="2 3" key="1">
    <citation type="submission" date="2019-08" db="EMBL/GenBank/DDBJ databases">
        <authorList>
            <person name="Dhanesh K."/>
            <person name="Kumar G."/>
            <person name="Sasikala C."/>
            <person name="Venkata Ramana C."/>
        </authorList>
    </citation>
    <scope>NUCLEOTIDE SEQUENCE [LARGE SCALE GENOMIC DNA]</scope>
    <source>
        <strain evidence="2 3">JC645</strain>
    </source>
</reference>
<accession>A0A5M6CVB5</accession>
<organism evidence="2 3">
    <name type="scientific">Roseiconus nitratireducens</name>
    <dbReference type="NCBI Taxonomy" id="2605748"/>
    <lineage>
        <taxon>Bacteria</taxon>
        <taxon>Pseudomonadati</taxon>
        <taxon>Planctomycetota</taxon>
        <taxon>Planctomycetia</taxon>
        <taxon>Pirellulales</taxon>
        <taxon>Pirellulaceae</taxon>
        <taxon>Roseiconus</taxon>
    </lineage>
</organism>
<dbReference type="Pfam" id="PF13649">
    <property type="entry name" value="Methyltransf_25"/>
    <property type="match status" value="1"/>
</dbReference>
<dbReference type="InterPro" id="IPR029063">
    <property type="entry name" value="SAM-dependent_MTases_sf"/>
</dbReference>
<evidence type="ECO:0000313" key="3">
    <source>
        <dbReference type="Proteomes" id="UP000324479"/>
    </source>
</evidence>
<evidence type="ECO:0000259" key="1">
    <source>
        <dbReference type="Pfam" id="PF13649"/>
    </source>
</evidence>
<dbReference type="InterPro" id="IPR041698">
    <property type="entry name" value="Methyltransf_25"/>
</dbReference>
<dbReference type="SUPFAM" id="SSF53335">
    <property type="entry name" value="S-adenosyl-L-methionine-dependent methyltransferases"/>
    <property type="match status" value="1"/>
</dbReference>
<dbReference type="EMBL" id="VWOX01000024">
    <property type="protein sequence ID" value="KAA5538886.1"/>
    <property type="molecule type" value="Genomic_DNA"/>
</dbReference>
<dbReference type="AlphaFoldDB" id="A0A5M6CVB5"/>
<proteinExistence type="predicted"/>
<keyword evidence="3" id="KW-1185">Reference proteome</keyword>
<dbReference type="GO" id="GO:0008168">
    <property type="term" value="F:methyltransferase activity"/>
    <property type="evidence" value="ECO:0007669"/>
    <property type="project" value="UniProtKB-KW"/>
</dbReference>
<evidence type="ECO:0000313" key="2">
    <source>
        <dbReference type="EMBL" id="KAA5538886.1"/>
    </source>
</evidence>
<sequence length="248" mass="28882">MLSHRERMSDSSPRGYDRLAPWYQTIERLRFAGGLQRWRERLLDEIPPCRQVLFLGDGDGRLLKSFLDQLLNRGPTSSNLVENIRSVDFSAKMLQCQRKRIARHPLRHKVQLEHGDVLNAQWPTRQYDLIVTAFFLDCFAEPQLRRLVSQLTTALAPEGLWYVVDFTQPDRGLAKHWAGGWLAVMHAFFRWQTDLPTRRLVHADSILKSSGLEPRCFQQNRTRWITSSLYSFAEKPNASDCSRRISSE</sequence>
<comment type="caution">
    <text evidence="2">The sequence shown here is derived from an EMBL/GenBank/DDBJ whole genome shotgun (WGS) entry which is preliminary data.</text>
</comment>
<feature type="domain" description="Methyltransferase" evidence="1">
    <location>
        <begin position="52"/>
        <end position="159"/>
    </location>
</feature>
<keyword evidence="2" id="KW-0489">Methyltransferase</keyword>
<gene>
    <name evidence="2" type="ORF">FYK55_25965</name>
</gene>
<keyword evidence="2" id="KW-0808">Transferase</keyword>
<dbReference type="Gene3D" id="3.40.50.150">
    <property type="entry name" value="Vaccinia Virus protein VP39"/>
    <property type="match status" value="1"/>
</dbReference>
<dbReference type="GO" id="GO:0032259">
    <property type="term" value="P:methylation"/>
    <property type="evidence" value="ECO:0007669"/>
    <property type="project" value="UniProtKB-KW"/>
</dbReference>